<feature type="signal peptide" evidence="3">
    <location>
        <begin position="1"/>
        <end position="26"/>
    </location>
</feature>
<keyword evidence="2" id="KW-0378">Hydrolase</keyword>
<dbReference type="GO" id="GO:0016787">
    <property type="term" value="F:hydrolase activity"/>
    <property type="evidence" value="ECO:0007669"/>
    <property type="project" value="UniProtKB-KW"/>
</dbReference>
<evidence type="ECO:0000256" key="1">
    <source>
        <dbReference type="ARBA" id="ARBA00022729"/>
    </source>
</evidence>
<keyword evidence="5" id="KW-1185">Reference proteome</keyword>
<keyword evidence="1 3" id="KW-0732">Signal</keyword>
<gene>
    <name evidence="4" type="ORF">EDC30_10394</name>
</gene>
<dbReference type="InterPro" id="IPR010126">
    <property type="entry name" value="Esterase_phb"/>
</dbReference>
<dbReference type="Proteomes" id="UP000295382">
    <property type="component" value="Unassembled WGS sequence"/>
</dbReference>
<protein>
    <submittedName>
        <fullName evidence="4">Poly(3-hydroxybutyrate) depolymerase</fullName>
    </submittedName>
</protein>
<dbReference type="RefSeq" id="WP_132257883.1">
    <property type="nucleotide sequence ID" value="NZ_SLZQ01000003.1"/>
</dbReference>
<dbReference type="InterPro" id="IPR050955">
    <property type="entry name" value="Plant_Biomass_Hydrol_Est"/>
</dbReference>
<dbReference type="PANTHER" id="PTHR43037">
    <property type="entry name" value="UNNAMED PRODUCT-RELATED"/>
    <property type="match status" value="1"/>
</dbReference>
<accession>A0A4R3HXA4</accession>
<dbReference type="Gene3D" id="3.40.50.1820">
    <property type="entry name" value="alpha/beta hydrolase"/>
    <property type="match status" value="1"/>
</dbReference>
<dbReference type="GO" id="GO:0005576">
    <property type="term" value="C:extracellular region"/>
    <property type="evidence" value="ECO:0007669"/>
    <property type="project" value="InterPro"/>
</dbReference>
<proteinExistence type="predicted"/>
<dbReference type="PANTHER" id="PTHR43037:SF1">
    <property type="entry name" value="BLL1128 PROTEIN"/>
    <property type="match status" value="1"/>
</dbReference>
<comment type="caution">
    <text evidence="4">The sequence shown here is derived from an EMBL/GenBank/DDBJ whole genome shotgun (WGS) entry which is preliminary data.</text>
</comment>
<dbReference type="OrthoDB" id="505233at2"/>
<sequence length="433" mass="44960">MRNTLKAAFKLGVISAALLAPFATQAATAGPGAWSSQQTWAADSVNGGNLTGFYYWPATQPVHANGKRALVLVLHGCAQTASGDVINNGDNGYNWKAAADQYGAVILAPNATGNVSSQHCWDYSRTSHSRSTGHEYVLLDLINRFKNDPQYEIDPNQVYVTGLSSGGGETIVLGCIAPDVFAGWASNAGPTPGTTTLQIGAVPSGYTATNAKNNCLSLAGSNSSYFSTQIAGVVWGTSDFTVAPGYNPLMMDAMRQIYGGTFTKQASTSVATGGTNTTYKDSSGRVRTHELSVSGMSHAWPAGTGGQNTNYVTSQYVNYPLFVMDYFFTNNIRAGSGGGTTTTTAGGTTTTTAAGTTTTAATTTTTASSTTTTVAATCYTSSNYAHVTAGRAHNSSGYALANGSNQNMGLNNTFYTSTLKQTSPGYYVIGTCP</sequence>
<dbReference type="InterPro" id="IPR029058">
    <property type="entry name" value="AB_hydrolase_fold"/>
</dbReference>
<dbReference type="SUPFAM" id="SSF53474">
    <property type="entry name" value="alpha/beta-Hydrolases"/>
    <property type="match status" value="2"/>
</dbReference>
<name>A0A4R3HXA4_PAULE</name>
<reference evidence="4 5" key="1">
    <citation type="submission" date="2019-03" db="EMBL/GenBank/DDBJ databases">
        <title>Genomic Encyclopedia of Type Strains, Phase IV (KMG-IV): sequencing the most valuable type-strain genomes for metagenomic binning, comparative biology and taxonomic classification.</title>
        <authorList>
            <person name="Goeker M."/>
        </authorList>
    </citation>
    <scope>NUCLEOTIDE SEQUENCE [LARGE SCALE GENOMIC DNA]</scope>
    <source>
        <strain evidence="4 5">DSM 7445</strain>
    </source>
</reference>
<dbReference type="EMBL" id="SLZQ01000003">
    <property type="protein sequence ID" value="TCS37802.1"/>
    <property type="molecule type" value="Genomic_DNA"/>
</dbReference>
<evidence type="ECO:0000256" key="3">
    <source>
        <dbReference type="SAM" id="SignalP"/>
    </source>
</evidence>
<evidence type="ECO:0000313" key="4">
    <source>
        <dbReference type="EMBL" id="TCS37802.1"/>
    </source>
</evidence>
<dbReference type="NCBIfam" id="TIGR01840">
    <property type="entry name" value="esterase_phb"/>
    <property type="match status" value="1"/>
</dbReference>
<dbReference type="AlphaFoldDB" id="A0A4R3HXA4"/>
<evidence type="ECO:0000313" key="5">
    <source>
        <dbReference type="Proteomes" id="UP000295382"/>
    </source>
</evidence>
<dbReference type="Pfam" id="PF10503">
    <property type="entry name" value="Esterase_PHB"/>
    <property type="match status" value="1"/>
</dbReference>
<evidence type="ECO:0000256" key="2">
    <source>
        <dbReference type="ARBA" id="ARBA00022801"/>
    </source>
</evidence>
<feature type="chain" id="PRO_5020294838" evidence="3">
    <location>
        <begin position="27"/>
        <end position="433"/>
    </location>
</feature>
<organism evidence="4 5">
    <name type="scientific">Paucimonas lemoignei</name>
    <name type="common">Pseudomonas lemoignei</name>
    <dbReference type="NCBI Taxonomy" id="29443"/>
    <lineage>
        <taxon>Bacteria</taxon>
        <taxon>Pseudomonadati</taxon>
        <taxon>Pseudomonadota</taxon>
        <taxon>Betaproteobacteria</taxon>
        <taxon>Burkholderiales</taxon>
        <taxon>Burkholderiaceae</taxon>
        <taxon>Paucimonas</taxon>
    </lineage>
</organism>